<evidence type="ECO:0000313" key="2">
    <source>
        <dbReference type="EMBL" id="TPD69916.1"/>
    </source>
</evidence>
<feature type="compositionally biased region" description="Basic and acidic residues" evidence="1">
    <location>
        <begin position="11"/>
        <end position="23"/>
    </location>
</feature>
<dbReference type="EMBL" id="VFJE01000053">
    <property type="protein sequence ID" value="TPD69916.1"/>
    <property type="molecule type" value="Genomic_DNA"/>
</dbReference>
<feature type="region of interest" description="Disordered" evidence="1">
    <location>
        <begin position="1"/>
        <end position="28"/>
    </location>
</feature>
<protein>
    <submittedName>
        <fullName evidence="2">Uncharacterized protein</fullName>
    </submittedName>
</protein>
<dbReference type="Proteomes" id="UP000319175">
    <property type="component" value="Unassembled WGS sequence"/>
</dbReference>
<proteinExistence type="predicted"/>
<sequence length="72" mass="8384">MAKNKKINQQLDKHDSLSKDDFQKYPQTENDCDPLITIAIAAIKSRKEPLFKKQDEEADRQLDNSTFKISMK</sequence>
<comment type="caution">
    <text evidence="2">The sequence shown here is derived from an EMBL/GenBank/DDBJ whole genome shotgun (WGS) entry which is preliminary data.</text>
</comment>
<dbReference type="AlphaFoldDB" id="A0A501QD77"/>
<reference evidence="2 3" key="1">
    <citation type="submission" date="2019-06" db="EMBL/GenBank/DDBJ databases">
        <title>Flavobacterium sp. MaA-Y11 from geoumgang.</title>
        <authorList>
            <person name="Jeong S."/>
        </authorList>
    </citation>
    <scope>NUCLEOTIDE SEQUENCE [LARGE SCALE GENOMIC DNA]</scope>
    <source>
        <strain evidence="2 3">MaA-Y11</strain>
    </source>
</reference>
<feature type="compositionally biased region" description="Polar residues" evidence="1">
    <location>
        <begin position="63"/>
        <end position="72"/>
    </location>
</feature>
<organism evidence="2 3">
    <name type="scientific">Flavobacterium microcysteis</name>
    <dbReference type="NCBI Taxonomy" id="2596891"/>
    <lineage>
        <taxon>Bacteria</taxon>
        <taxon>Pseudomonadati</taxon>
        <taxon>Bacteroidota</taxon>
        <taxon>Flavobacteriia</taxon>
        <taxon>Flavobacteriales</taxon>
        <taxon>Flavobacteriaceae</taxon>
        <taxon>Flavobacterium</taxon>
    </lineage>
</organism>
<keyword evidence="3" id="KW-1185">Reference proteome</keyword>
<evidence type="ECO:0000313" key="3">
    <source>
        <dbReference type="Proteomes" id="UP000319175"/>
    </source>
</evidence>
<accession>A0A501QD77</accession>
<reference evidence="2 3" key="2">
    <citation type="submission" date="2019-06" db="EMBL/GenBank/DDBJ databases">
        <authorList>
            <person name="Seo Y."/>
        </authorList>
    </citation>
    <scope>NUCLEOTIDE SEQUENCE [LARGE SCALE GENOMIC DNA]</scope>
    <source>
        <strain evidence="2 3">MaA-Y11</strain>
    </source>
</reference>
<name>A0A501QD77_9FLAO</name>
<feature type="compositionally biased region" description="Basic and acidic residues" evidence="1">
    <location>
        <begin position="49"/>
        <end position="62"/>
    </location>
</feature>
<evidence type="ECO:0000256" key="1">
    <source>
        <dbReference type="SAM" id="MobiDB-lite"/>
    </source>
</evidence>
<feature type="region of interest" description="Disordered" evidence="1">
    <location>
        <begin position="49"/>
        <end position="72"/>
    </location>
</feature>
<dbReference type="RefSeq" id="WP_140000522.1">
    <property type="nucleotide sequence ID" value="NZ_VFJE01000053.1"/>
</dbReference>
<gene>
    <name evidence="2" type="ORF">FJA49_08395</name>
</gene>